<dbReference type="Gene3D" id="1.10.287.1490">
    <property type="match status" value="1"/>
</dbReference>
<evidence type="ECO:0000313" key="13">
    <source>
        <dbReference type="EMBL" id="MBJ3762340.1"/>
    </source>
</evidence>
<name>A0A934IF68_9RHOB</name>
<feature type="transmembrane region" description="Helical" evidence="9">
    <location>
        <begin position="20"/>
        <end position="42"/>
    </location>
</feature>
<dbReference type="PANTHER" id="PTHR30386:SF17">
    <property type="entry name" value="ALKALINE PROTEASE SECRETION PROTEIN APRE"/>
    <property type="match status" value="1"/>
</dbReference>
<keyword evidence="8 9" id="KW-0472">Membrane</keyword>
<evidence type="ECO:0000313" key="14">
    <source>
        <dbReference type="Proteomes" id="UP000642488"/>
    </source>
</evidence>
<dbReference type="InterPro" id="IPR058982">
    <property type="entry name" value="Beta-barrel_AprE"/>
</dbReference>
<dbReference type="InterPro" id="IPR010129">
    <property type="entry name" value="T1SS_HlyD"/>
</dbReference>
<dbReference type="InterPro" id="IPR050739">
    <property type="entry name" value="MFP"/>
</dbReference>
<keyword evidence="7 9" id="KW-1133">Transmembrane helix</keyword>
<evidence type="ECO:0000256" key="4">
    <source>
        <dbReference type="ARBA" id="ARBA00022475"/>
    </source>
</evidence>
<keyword evidence="5 9" id="KW-0997">Cell inner membrane</keyword>
<dbReference type="Pfam" id="PF25994">
    <property type="entry name" value="HH_AprE"/>
    <property type="match status" value="1"/>
</dbReference>
<keyword evidence="3 9" id="KW-0813">Transport</keyword>
<evidence type="ECO:0000256" key="6">
    <source>
        <dbReference type="ARBA" id="ARBA00022692"/>
    </source>
</evidence>
<dbReference type="EMBL" id="JAEKPD010000005">
    <property type="protein sequence ID" value="MBJ3762340.1"/>
    <property type="molecule type" value="Genomic_DNA"/>
</dbReference>
<evidence type="ECO:0000259" key="12">
    <source>
        <dbReference type="Pfam" id="PF26002"/>
    </source>
</evidence>
<evidence type="ECO:0000256" key="10">
    <source>
        <dbReference type="SAM" id="Coils"/>
    </source>
</evidence>
<keyword evidence="6 9" id="KW-0812">Transmembrane</keyword>
<evidence type="ECO:0000256" key="5">
    <source>
        <dbReference type="ARBA" id="ARBA00022519"/>
    </source>
</evidence>
<sequence length="445" mass="49151">MTDLRMNPSQDWFTEVPRSIAKLTVIGLGLMIGGLGGFGIWATTAPLAAAVIAQGSFVATGRNKIVQHLEGGIIHSIDVSEGDVVKEGDVLVELDQTAARADQRELWLRQLRLEAIEARLLSEANLSRTMNLPDHLVAEMTVPEIADIVTKQRMAFDVSRSVIESNLSVIETALTSLEIRIEGYEAQLASHRARLADMRAEFADRKTLADKGLLATPELGVMRRAILDAEGQIARLEAQIGETHMEMGRVEREREKYLSDRRQSVYEDLQEIQAQLDSIREQTRKADAVLVRSQITAPVAGTVVRLHYHSPGGVIETGKPIAELLPADAPLIVEITVLRTDIDTVRVGQSATVRLSAMNQRTTPVLNGHVSYVSADSLSESTDGLTRQVYKANVEISRAELERLTDAQVVPGMPAEVMVQTETRTFFEYLTKPVRDSMSRAFREH</sequence>
<dbReference type="Proteomes" id="UP000642488">
    <property type="component" value="Unassembled WGS sequence"/>
</dbReference>
<dbReference type="Gene3D" id="2.40.50.100">
    <property type="match status" value="1"/>
</dbReference>
<evidence type="ECO:0000256" key="8">
    <source>
        <dbReference type="ARBA" id="ARBA00023136"/>
    </source>
</evidence>
<dbReference type="NCBIfam" id="TIGR01843">
    <property type="entry name" value="type_I_hlyD"/>
    <property type="match status" value="1"/>
</dbReference>
<organism evidence="13 14">
    <name type="scientific">Palleronia pontilimi</name>
    <dbReference type="NCBI Taxonomy" id="1964209"/>
    <lineage>
        <taxon>Bacteria</taxon>
        <taxon>Pseudomonadati</taxon>
        <taxon>Pseudomonadota</taxon>
        <taxon>Alphaproteobacteria</taxon>
        <taxon>Rhodobacterales</taxon>
        <taxon>Roseobacteraceae</taxon>
        <taxon>Palleronia</taxon>
    </lineage>
</organism>
<gene>
    <name evidence="13" type="ORF">ILP92_06245</name>
</gene>
<evidence type="ECO:0000259" key="11">
    <source>
        <dbReference type="Pfam" id="PF25994"/>
    </source>
</evidence>
<dbReference type="PRINTS" id="PR01490">
    <property type="entry name" value="RTXTOXIND"/>
</dbReference>
<comment type="similarity">
    <text evidence="2 9">Belongs to the membrane fusion protein (MFP) (TC 8.A.1) family.</text>
</comment>
<dbReference type="Pfam" id="PF26002">
    <property type="entry name" value="Beta-barrel_AprE"/>
    <property type="match status" value="1"/>
</dbReference>
<evidence type="ECO:0000256" key="9">
    <source>
        <dbReference type="RuleBase" id="RU365093"/>
    </source>
</evidence>
<dbReference type="PANTHER" id="PTHR30386">
    <property type="entry name" value="MEMBRANE FUSION SUBUNIT OF EMRAB-TOLC MULTIDRUG EFFLUX PUMP"/>
    <property type="match status" value="1"/>
</dbReference>
<keyword evidence="4 9" id="KW-1003">Cell membrane</keyword>
<dbReference type="InterPro" id="IPR058781">
    <property type="entry name" value="HH_AprE-like"/>
</dbReference>
<feature type="coiled-coil region" evidence="10">
    <location>
        <begin position="167"/>
        <end position="289"/>
    </location>
</feature>
<evidence type="ECO:0000256" key="7">
    <source>
        <dbReference type="ARBA" id="ARBA00022989"/>
    </source>
</evidence>
<feature type="domain" description="AprE-like beta-barrel" evidence="12">
    <location>
        <begin position="331"/>
        <end position="422"/>
    </location>
</feature>
<comment type="caution">
    <text evidence="13">The sequence shown here is derived from an EMBL/GenBank/DDBJ whole genome shotgun (WGS) entry which is preliminary data.</text>
</comment>
<protein>
    <recommendedName>
        <fullName evidence="9">Membrane fusion protein (MFP) family protein</fullName>
    </recommendedName>
</protein>
<feature type="domain" description="AprE-like long alpha-helical hairpin" evidence="11">
    <location>
        <begin position="99"/>
        <end position="287"/>
    </location>
</feature>
<proteinExistence type="inferred from homology"/>
<dbReference type="RefSeq" id="WP_198915503.1">
    <property type="nucleotide sequence ID" value="NZ_JAEKPD010000005.1"/>
</dbReference>
<reference evidence="13" key="1">
    <citation type="submission" date="2020-12" db="EMBL/GenBank/DDBJ databases">
        <title>Bacterial taxonomy.</title>
        <authorList>
            <person name="Pan X."/>
        </authorList>
    </citation>
    <scope>NUCLEOTIDE SEQUENCE</scope>
    <source>
        <strain evidence="13">KCTC 52957</strain>
    </source>
</reference>
<accession>A0A934IF68</accession>
<evidence type="ECO:0000256" key="3">
    <source>
        <dbReference type="ARBA" id="ARBA00022448"/>
    </source>
</evidence>
<comment type="subcellular location">
    <subcellularLocation>
        <location evidence="1 9">Cell inner membrane</location>
        <topology evidence="1 9">Single-pass membrane protein</topology>
    </subcellularLocation>
</comment>
<keyword evidence="14" id="KW-1185">Reference proteome</keyword>
<keyword evidence="10" id="KW-0175">Coiled coil</keyword>
<dbReference type="GO" id="GO:0005886">
    <property type="term" value="C:plasma membrane"/>
    <property type="evidence" value="ECO:0007669"/>
    <property type="project" value="UniProtKB-SubCell"/>
</dbReference>
<dbReference type="GO" id="GO:0015031">
    <property type="term" value="P:protein transport"/>
    <property type="evidence" value="ECO:0007669"/>
    <property type="project" value="InterPro"/>
</dbReference>
<evidence type="ECO:0000256" key="2">
    <source>
        <dbReference type="ARBA" id="ARBA00009477"/>
    </source>
</evidence>
<evidence type="ECO:0000256" key="1">
    <source>
        <dbReference type="ARBA" id="ARBA00004377"/>
    </source>
</evidence>
<dbReference type="Gene3D" id="2.40.30.170">
    <property type="match status" value="1"/>
</dbReference>
<dbReference type="AlphaFoldDB" id="A0A934IF68"/>